<comment type="subcellular location">
    <subcellularLocation>
        <location evidence="1">Nucleus</location>
    </subcellularLocation>
</comment>
<dbReference type="InterPro" id="IPR003656">
    <property type="entry name" value="Znf_BED"/>
</dbReference>
<dbReference type="GO" id="GO:0008270">
    <property type="term" value="F:zinc ion binding"/>
    <property type="evidence" value="ECO:0007669"/>
    <property type="project" value="UniProtKB-KW"/>
</dbReference>
<keyword evidence="8" id="KW-0539">Nucleus</keyword>
<dbReference type="Proteomes" id="UP001283361">
    <property type="component" value="Unassembled WGS sequence"/>
</dbReference>
<dbReference type="GO" id="GO:0003677">
    <property type="term" value="F:DNA binding"/>
    <property type="evidence" value="ECO:0007669"/>
    <property type="project" value="UniProtKB-KW"/>
</dbReference>
<evidence type="ECO:0000256" key="3">
    <source>
        <dbReference type="ARBA" id="ARBA00022771"/>
    </source>
</evidence>
<organism evidence="12 13">
    <name type="scientific">Elysia crispata</name>
    <name type="common">lettuce slug</name>
    <dbReference type="NCBI Taxonomy" id="231223"/>
    <lineage>
        <taxon>Eukaryota</taxon>
        <taxon>Metazoa</taxon>
        <taxon>Spiralia</taxon>
        <taxon>Lophotrochozoa</taxon>
        <taxon>Mollusca</taxon>
        <taxon>Gastropoda</taxon>
        <taxon>Heterobranchia</taxon>
        <taxon>Euthyneura</taxon>
        <taxon>Panpulmonata</taxon>
        <taxon>Sacoglossa</taxon>
        <taxon>Placobranchoidea</taxon>
        <taxon>Plakobranchidae</taxon>
        <taxon>Elysia</taxon>
    </lineage>
</organism>
<dbReference type="PROSITE" id="PS50808">
    <property type="entry name" value="ZF_BED"/>
    <property type="match status" value="1"/>
</dbReference>
<evidence type="ECO:0000256" key="2">
    <source>
        <dbReference type="ARBA" id="ARBA00022723"/>
    </source>
</evidence>
<dbReference type="EMBL" id="JAWDGP010005662">
    <property type="protein sequence ID" value="KAK3754533.1"/>
    <property type="molecule type" value="Genomic_DNA"/>
</dbReference>
<evidence type="ECO:0000256" key="7">
    <source>
        <dbReference type="ARBA" id="ARBA00023163"/>
    </source>
</evidence>
<dbReference type="SUPFAM" id="SSF57667">
    <property type="entry name" value="beta-beta-alpha zinc fingers"/>
    <property type="match status" value="1"/>
</dbReference>
<sequence>MSTSKPRMPRRPRSVVWYYFDKLANDPFKARCKLCLSICQHGTNTSNLFYHLKHKHPASYEEAEEQREQENKLYMELKAKAGKTVTPAGRGRGRGRGRPPTMGSPKDLSGTMIGTMAVIKTENDGTVGPAFSPQALSGTGRKSYSGSIGRGKMASLDVNSAIVHWLAADMVHPSVVTKKGFKFFLSACGMRTDLPSKKTMSDTLVPKLTEEAKNMVRQDLASVSSVALTLETWTYRETQAFVTITAHFIKDNWSMTSYVLETFECTEDKTETNLATNLKRVTDEWDLTKDVVVLLSNIPDEVMSNAIIVNGWEELSCFGYALNRVVSEAMASVTDLVRVHKKMSEASVYFYENIKASDALAAVQQQHNLPTNRLKQERSTLWTSTFAMMQRMVEQYEAVNTVLCFLGRDHMCLCDDEVELIRDVIQILNPFQAAVEELCTEPYTCVSKLIPIATLLQQVTAASIAAEDASTQAALKSGLISQMQQHFSNLENNPLLATATLLDPRFKQHAFTDAEALEAAQERLLLDTQTVVKTSDSVDSKASTASTGSSASLWGMFDKKVVNAKALKTDVSEADNETRRFFKEVNILRTADPFQWWKLNEVQFPHLKVLATKFLCVPATATDSQRLFTKEGIEFATRRDMFRPTHLNNMLFLNQNLNV</sequence>
<keyword evidence="13" id="KW-1185">Reference proteome</keyword>
<dbReference type="GO" id="GO:0046983">
    <property type="term" value="F:protein dimerization activity"/>
    <property type="evidence" value="ECO:0007669"/>
    <property type="project" value="InterPro"/>
</dbReference>
<evidence type="ECO:0000256" key="5">
    <source>
        <dbReference type="ARBA" id="ARBA00023015"/>
    </source>
</evidence>
<accession>A0AAE0YQW6</accession>
<keyword evidence="4" id="KW-0862">Zinc</keyword>
<dbReference type="PANTHER" id="PTHR46481">
    <property type="entry name" value="ZINC FINGER BED DOMAIN-CONTAINING PROTEIN 4"/>
    <property type="match status" value="1"/>
</dbReference>
<evidence type="ECO:0000256" key="6">
    <source>
        <dbReference type="ARBA" id="ARBA00023125"/>
    </source>
</evidence>
<dbReference type="PANTHER" id="PTHR46481:SF9">
    <property type="entry name" value="ZINC FINGER BED DOMAIN-CONTAINING PROTEIN 1-LIKE"/>
    <property type="match status" value="1"/>
</dbReference>
<dbReference type="SUPFAM" id="SSF53098">
    <property type="entry name" value="Ribonuclease H-like"/>
    <property type="match status" value="1"/>
</dbReference>
<dbReference type="InterPro" id="IPR012337">
    <property type="entry name" value="RNaseH-like_sf"/>
</dbReference>
<comment type="caution">
    <text evidence="12">The sequence shown here is derived from an EMBL/GenBank/DDBJ whole genome shotgun (WGS) entry which is preliminary data.</text>
</comment>
<name>A0AAE0YQW6_9GAST</name>
<reference evidence="12" key="1">
    <citation type="journal article" date="2023" name="G3 (Bethesda)">
        <title>A reference genome for the long-term kleptoplast-retaining sea slug Elysia crispata morphotype clarki.</title>
        <authorList>
            <person name="Eastman K.E."/>
            <person name="Pendleton A.L."/>
            <person name="Shaikh M.A."/>
            <person name="Suttiyut T."/>
            <person name="Ogas R."/>
            <person name="Tomko P."/>
            <person name="Gavelis G."/>
            <person name="Widhalm J.R."/>
            <person name="Wisecaver J.H."/>
        </authorList>
    </citation>
    <scope>NUCLEOTIDE SEQUENCE</scope>
    <source>
        <strain evidence="12">ECLA1</strain>
    </source>
</reference>
<evidence type="ECO:0000313" key="13">
    <source>
        <dbReference type="Proteomes" id="UP001283361"/>
    </source>
</evidence>
<dbReference type="SMART" id="SM00614">
    <property type="entry name" value="ZnF_BED"/>
    <property type="match status" value="1"/>
</dbReference>
<evidence type="ECO:0000256" key="1">
    <source>
        <dbReference type="ARBA" id="ARBA00004123"/>
    </source>
</evidence>
<evidence type="ECO:0000256" key="10">
    <source>
        <dbReference type="SAM" id="MobiDB-lite"/>
    </source>
</evidence>
<evidence type="ECO:0000256" key="8">
    <source>
        <dbReference type="ARBA" id="ARBA00023242"/>
    </source>
</evidence>
<feature type="region of interest" description="Disordered" evidence="10">
    <location>
        <begin position="84"/>
        <end position="109"/>
    </location>
</feature>
<evidence type="ECO:0000313" key="12">
    <source>
        <dbReference type="EMBL" id="KAK3754533.1"/>
    </source>
</evidence>
<evidence type="ECO:0000256" key="4">
    <source>
        <dbReference type="ARBA" id="ARBA00022833"/>
    </source>
</evidence>
<dbReference type="InterPro" id="IPR036236">
    <property type="entry name" value="Znf_C2H2_sf"/>
</dbReference>
<dbReference type="GO" id="GO:0005634">
    <property type="term" value="C:nucleus"/>
    <property type="evidence" value="ECO:0007669"/>
    <property type="project" value="UniProtKB-SubCell"/>
</dbReference>
<evidence type="ECO:0000259" key="11">
    <source>
        <dbReference type="PROSITE" id="PS50808"/>
    </source>
</evidence>
<evidence type="ECO:0000256" key="9">
    <source>
        <dbReference type="PROSITE-ProRule" id="PRU00027"/>
    </source>
</evidence>
<keyword evidence="3 9" id="KW-0863">Zinc-finger</keyword>
<keyword evidence="5" id="KW-0805">Transcription regulation</keyword>
<dbReference type="InterPro" id="IPR052035">
    <property type="entry name" value="ZnF_BED_domain_contain"/>
</dbReference>
<proteinExistence type="predicted"/>
<keyword evidence="7" id="KW-0804">Transcription</keyword>
<keyword evidence="6" id="KW-0238">DNA-binding</keyword>
<gene>
    <name evidence="12" type="ORF">RRG08_016723</name>
</gene>
<feature type="domain" description="BED-type" evidence="11">
    <location>
        <begin position="11"/>
        <end position="63"/>
    </location>
</feature>
<keyword evidence="2" id="KW-0479">Metal-binding</keyword>
<dbReference type="InterPro" id="IPR008906">
    <property type="entry name" value="HATC_C_dom"/>
</dbReference>
<dbReference type="Pfam" id="PF05699">
    <property type="entry name" value="Dimer_Tnp_hAT"/>
    <property type="match status" value="1"/>
</dbReference>
<protein>
    <recommendedName>
        <fullName evidence="11">BED-type domain-containing protein</fullName>
    </recommendedName>
</protein>
<dbReference type="Pfam" id="PF02892">
    <property type="entry name" value="zf-BED"/>
    <property type="match status" value="1"/>
</dbReference>
<dbReference type="AlphaFoldDB" id="A0AAE0YQW6"/>